<dbReference type="Gene3D" id="2.40.160.210">
    <property type="entry name" value="Acyl-CoA thioesterase, double hotdog domain"/>
    <property type="match status" value="1"/>
</dbReference>
<reference evidence="3 4" key="1">
    <citation type="submission" date="2018-07" db="EMBL/GenBank/DDBJ databases">
        <title>Exploring interactions and the metabolic potential of the ultra-small soil bacteria Hylemonella gracilis.</title>
        <authorList>
            <person name="Tyc O."/>
            <person name="Kulkarni P."/>
            <person name="Gawehns F."/>
            <person name="Hundscheid M."/>
            <person name="Zweers H."/>
            <person name="Garbeva P."/>
        </authorList>
    </citation>
    <scope>NUCLEOTIDE SEQUENCE [LARGE SCALE GENOMIC DNA]</scope>
    <source>
        <strain evidence="3 4">NS1</strain>
    </source>
</reference>
<dbReference type="PANTHER" id="PTHR38110:SF1">
    <property type="entry name" value="THIOESTERASE DOMAIN-CONTAINING PROTEIN"/>
    <property type="match status" value="1"/>
</dbReference>
<evidence type="ECO:0000313" key="4">
    <source>
        <dbReference type="Proteomes" id="UP000292939"/>
    </source>
</evidence>
<dbReference type="EMBL" id="CP031395">
    <property type="protein sequence ID" value="QBK04435.1"/>
    <property type="molecule type" value="Genomic_DNA"/>
</dbReference>
<dbReference type="Pfam" id="PF13622">
    <property type="entry name" value="4HBT_3"/>
    <property type="match status" value="1"/>
</dbReference>
<feature type="domain" description="Acyl-CoA thioesterase-like N-terminal HotDog" evidence="1">
    <location>
        <begin position="29"/>
        <end position="114"/>
    </location>
</feature>
<dbReference type="InterPro" id="IPR049449">
    <property type="entry name" value="TesB_ACOT8-like_N"/>
</dbReference>
<dbReference type="InterPro" id="IPR049450">
    <property type="entry name" value="ACOT8-like_C"/>
</dbReference>
<evidence type="ECO:0000259" key="2">
    <source>
        <dbReference type="Pfam" id="PF20789"/>
    </source>
</evidence>
<dbReference type="InterPro" id="IPR029069">
    <property type="entry name" value="HotDog_dom_sf"/>
</dbReference>
<dbReference type="PANTHER" id="PTHR38110">
    <property type="entry name" value="CHROMOSOME 23, WHOLE GENOME SHOTGUN SEQUENCE"/>
    <property type="match status" value="1"/>
</dbReference>
<dbReference type="KEGG" id="hgr:DW355_06195"/>
<dbReference type="SUPFAM" id="SSF54637">
    <property type="entry name" value="Thioesterase/thiol ester dehydrase-isomerase"/>
    <property type="match status" value="2"/>
</dbReference>
<name>A0A4P6UK17_9BURK</name>
<protein>
    <submittedName>
        <fullName evidence="3">Thioesterase family protein</fullName>
    </submittedName>
</protein>
<dbReference type="OrthoDB" id="4370297at2"/>
<dbReference type="Proteomes" id="UP000292939">
    <property type="component" value="Chromosome"/>
</dbReference>
<evidence type="ECO:0000259" key="1">
    <source>
        <dbReference type="Pfam" id="PF13622"/>
    </source>
</evidence>
<accession>A0A4P6UK17</accession>
<dbReference type="RefSeq" id="WP_131278526.1">
    <property type="nucleotide sequence ID" value="NZ_CP031395.1"/>
</dbReference>
<dbReference type="Pfam" id="PF20789">
    <property type="entry name" value="4HBT_3C"/>
    <property type="match status" value="1"/>
</dbReference>
<organism evidence="3 4">
    <name type="scientific">Hylemonella gracilis</name>
    <dbReference type="NCBI Taxonomy" id="80880"/>
    <lineage>
        <taxon>Bacteria</taxon>
        <taxon>Pseudomonadati</taxon>
        <taxon>Pseudomonadota</taxon>
        <taxon>Betaproteobacteria</taxon>
        <taxon>Burkholderiales</taxon>
        <taxon>Comamonadaceae</taxon>
        <taxon>Hylemonella</taxon>
    </lineage>
</organism>
<gene>
    <name evidence="3" type="ORF">DW355_06195</name>
</gene>
<proteinExistence type="predicted"/>
<dbReference type="AlphaFoldDB" id="A0A4P6UK17"/>
<dbReference type="InterPro" id="IPR042171">
    <property type="entry name" value="Acyl-CoA_hotdog"/>
</dbReference>
<dbReference type="InterPro" id="IPR052389">
    <property type="entry name" value="Sec_Metab_Biosynth-Assoc"/>
</dbReference>
<sequence>MHAFDAALRLDPVGQDRRPARFAGHTSADYWNMVGPFGGSTAAVVLAAILRHPDLLGSPLSITVNYAAALTQGPFEVQVLPARTNRSTQHWTAAIVQNDEEGQPQVVTTATAVTAARRETWSMSDRPMPQVLAPAELPARGFERAMAWLGQYEMRPVSGSIPEAWDDRLGTDSTTRLWIRDQPPRPLDFCSLLACSDVFFPRVWLRRATYTPAGTVSITTYFHASAQELQATGVGWLLGQASAQEFRNGFFDQSAQLWNEAGVLLATSHQIVYYKA</sequence>
<evidence type="ECO:0000313" key="3">
    <source>
        <dbReference type="EMBL" id="QBK04435.1"/>
    </source>
</evidence>
<feature type="domain" description="Acyl-CoA thioesterase-like C-terminal" evidence="2">
    <location>
        <begin position="137"/>
        <end position="273"/>
    </location>
</feature>